<reference evidence="1 2" key="1">
    <citation type="submission" date="2018-06" db="EMBL/GenBank/DDBJ databases">
        <title>Comparative genomics of Bradyrhizobium nodulating Arachidis hypogaea.</title>
        <authorList>
            <person name="Li Y."/>
        </authorList>
    </citation>
    <scope>NUCLEOTIDE SEQUENCE [LARGE SCALE GENOMIC DNA]</scope>
    <source>
        <strain evidence="1 2">CCBAU 051107</strain>
    </source>
</reference>
<dbReference type="Proteomes" id="UP000594015">
    <property type="component" value="Chromosome"/>
</dbReference>
<dbReference type="KEGG" id="barh:WN72_04935"/>
<dbReference type="RefSeq" id="WP_143130806.1">
    <property type="nucleotide sequence ID" value="NZ_CP030050.1"/>
</dbReference>
<accession>A0AAE7NI83</accession>
<evidence type="ECO:0000313" key="1">
    <source>
        <dbReference type="EMBL" id="QOZ65847.1"/>
    </source>
</evidence>
<gene>
    <name evidence="1" type="ORF">WN72_04935</name>
</gene>
<dbReference type="AlphaFoldDB" id="A0AAE7NI83"/>
<organism evidence="1 2">
    <name type="scientific">Bradyrhizobium arachidis</name>
    <dbReference type="NCBI Taxonomy" id="858423"/>
    <lineage>
        <taxon>Bacteria</taxon>
        <taxon>Pseudomonadati</taxon>
        <taxon>Pseudomonadota</taxon>
        <taxon>Alphaproteobacteria</taxon>
        <taxon>Hyphomicrobiales</taxon>
        <taxon>Nitrobacteraceae</taxon>
        <taxon>Bradyrhizobium</taxon>
    </lineage>
</organism>
<protein>
    <submittedName>
        <fullName evidence="1">Uncharacterized protein</fullName>
    </submittedName>
</protein>
<proteinExistence type="predicted"/>
<name>A0AAE7NI83_9BRAD</name>
<evidence type="ECO:0000313" key="2">
    <source>
        <dbReference type="Proteomes" id="UP000594015"/>
    </source>
</evidence>
<dbReference type="EMBL" id="CP030050">
    <property type="protein sequence ID" value="QOZ65847.1"/>
    <property type="molecule type" value="Genomic_DNA"/>
</dbReference>
<sequence length="116" mass="12748">MSALVRALAQTANSGCLQFHRLGSRARTRKAAEEQALFLNLGAALAEGGFAMPHPKDIDRSHSRAIMKVIGQQLRASLKLEPDQPESFRGQIERLRELEERSPAIVPADEDGRQCG</sequence>